<dbReference type="STRING" id="237679.SAMN04488072_10729"/>
<dbReference type="GO" id="GO:0016813">
    <property type="term" value="F:hydrolase activity, acting on carbon-nitrogen (but not peptide) bonds, in linear amidines"/>
    <property type="evidence" value="ECO:0007669"/>
    <property type="project" value="InterPro"/>
</dbReference>
<sequence length="417" mass="46344">MTELREWLEDTFYALNLTDKENIHKGFSRLGYTKEEAAAHNQFLKIADGLGLNTYRDEIGNQWAVWEVDKSKKTIAMGSHLDTVYNGGGYDGVAGILCALASIKMLMDKKVKPNRNVAIICFASEESARFGISTIGSKGITGQLDKDKIADIGDKDEMTIKQAIEEFGLSWNDIENAELPTDKIESFLELHIEQGNILQEKHADIGIVNGVARPIRFVVKVRGQANHTGTTPMNKRRDALVEAAPLISFINNEAQKVYESSSLVATVSTLKLTPNAMNIIPGEVELGIDIRSVKDQVKHDFAAKFKAFCSETEKENNVTIDIHTLVDDQSITLDNKLQNKLLKAAQKEGLKTLKMDSGAGHDVMNMAQKWPSGLIFIPCKDGISHHPEEYTSLDHLVKGSQVLQRFLEEELNHNPIK</sequence>
<feature type="binding site" evidence="3">
    <location>
        <position position="91"/>
    </location>
    <ligand>
        <name>Zn(2+)</name>
        <dbReference type="ChEBI" id="CHEBI:29105"/>
        <label>2</label>
    </ligand>
</feature>
<dbReference type="PROSITE" id="PS00758">
    <property type="entry name" value="ARGE_DAPE_CPG2_1"/>
    <property type="match status" value="1"/>
</dbReference>
<accession>A0A1I0YDH5</accession>
<dbReference type="NCBIfam" id="NF006771">
    <property type="entry name" value="PRK09290.1-5"/>
    <property type="match status" value="1"/>
</dbReference>
<dbReference type="AlphaFoldDB" id="A0A1I0YDH5"/>
<dbReference type="Proteomes" id="UP000198642">
    <property type="component" value="Unassembled WGS sequence"/>
</dbReference>
<protein>
    <submittedName>
        <fullName evidence="6">N-carbamoyl-L-amino-acid hydrolase</fullName>
    </submittedName>
</protein>
<evidence type="ECO:0000256" key="1">
    <source>
        <dbReference type="ARBA" id="ARBA00006153"/>
    </source>
</evidence>
<dbReference type="Gene3D" id="3.30.70.360">
    <property type="match status" value="1"/>
</dbReference>
<dbReference type="Gene3D" id="3.40.630.10">
    <property type="entry name" value="Zn peptidases"/>
    <property type="match status" value="1"/>
</dbReference>
<evidence type="ECO:0000256" key="4">
    <source>
        <dbReference type="PIRSR" id="PIRSR001235-2"/>
    </source>
</evidence>
<dbReference type="InterPro" id="IPR036264">
    <property type="entry name" value="Bact_exopeptidase_dim_dom"/>
</dbReference>
<feature type="binding site" evidence="4">
    <location>
        <position position="278"/>
    </location>
    <ligand>
        <name>allantoate</name>
        <dbReference type="ChEBI" id="CHEBI:17536"/>
    </ligand>
</feature>
<dbReference type="OrthoDB" id="9808195at2"/>
<dbReference type="CDD" id="cd03884">
    <property type="entry name" value="M20_bAS"/>
    <property type="match status" value="1"/>
</dbReference>
<comment type="similarity">
    <text evidence="1">Belongs to the peptidase M20 family.</text>
</comment>
<feature type="domain" description="Peptidase M20 dimerisation" evidence="5">
    <location>
        <begin position="216"/>
        <end position="315"/>
    </location>
</feature>
<feature type="binding site" evidence="3">
    <location>
        <position position="80"/>
    </location>
    <ligand>
        <name>Zn(2+)</name>
        <dbReference type="ChEBI" id="CHEBI:29105"/>
        <label>1</label>
    </ligand>
</feature>
<keyword evidence="7" id="KW-1185">Reference proteome</keyword>
<feature type="binding site" evidence="3">
    <location>
        <position position="91"/>
    </location>
    <ligand>
        <name>Zn(2+)</name>
        <dbReference type="ChEBI" id="CHEBI:29105"/>
        <label>1</label>
    </ligand>
</feature>
<name>A0A1I0YDH5_9BACI</name>
<evidence type="ECO:0000256" key="3">
    <source>
        <dbReference type="PIRSR" id="PIRSR001235-1"/>
    </source>
</evidence>
<dbReference type="NCBIfam" id="TIGR01879">
    <property type="entry name" value="hydantase"/>
    <property type="match status" value="1"/>
</dbReference>
<organism evidence="6 7">
    <name type="scientific">Lentibacillus halodurans</name>
    <dbReference type="NCBI Taxonomy" id="237679"/>
    <lineage>
        <taxon>Bacteria</taxon>
        <taxon>Bacillati</taxon>
        <taxon>Bacillota</taxon>
        <taxon>Bacilli</taxon>
        <taxon>Bacillales</taxon>
        <taxon>Bacillaceae</taxon>
        <taxon>Lentibacillus</taxon>
    </lineage>
</organism>
<comment type="cofactor">
    <cofactor evidence="3">
        <name>Zn(2+)</name>
        <dbReference type="ChEBI" id="CHEBI:29105"/>
    </cofactor>
    <text evidence="3">Binds 2 Zn(2+) ions per subunit.</text>
</comment>
<dbReference type="PANTHER" id="PTHR32494">
    <property type="entry name" value="ALLANTOATE DEIMINASE-RELATED"/>
    <property type="match status" value="1"/>
</dbReference>
<dbReference type="InterPro" id="IPR002933">
    <property type="entry name" value="Peptidase_M20"/>
</dbReference>
<proteinExistence type="inferred from homology"/>
<evidence type="ECO:0000313" key="7">
    <source>
        <dbReference type="Proteomes" id="UP000198642"/>
    </source>
</evidence>
<evidence type="ECO:0000259" key="5">
    <source>
        <dbReference type="Pfam" id="PF07687"/>
    </source>
</evidence>
<keyword evidence="2 6" id="KW-0378">Hydrolase</keyword>
<gene>
    <name evidence="6" type="ORF">SAMN04488072_10729</name>
</gene>
<dbReference type="InterPro" id="IPR011650">
    <property type="entry name" value="Peptidase_M20_dimer"/>
</dbReference>
<evidence type="ECO:0000313" key="6">
    <source>
        <dbReference type="EMBL" id="SFB10570.1"/>
    </source>
</evidence>
<dbReference type="SUPFAM" id="SSF55031">
    <property type="entry name" value="Bacterial exopeptidase dimerisation domain"/>
    <property type="match status" value="1"/>
</dbReference>
<dbReference type="InterPro" id="IPR010158">
    <property type="entry name" value="Amidase_Cbmase"/>
</dbReference>
<keyword evidence="3" id="KW-0479">Metal-binding</keyword>
<dbReference type="PIRSF" id="PIRSF001235">
    <property type="entry name" value="Amidase_carbamoylase"/>
    <property type="match status" value="1"/>
</dbReference>
<feature type="binding site" evidence="4">
    <location>
        <position position="216"/>
    </location>
    <ligand>
        <name>allantoate</name>
        <dbReference type="ChEBI" id="CHEBI:17536"/>
    </ligand>
</feature>
<feature type="binding site" evidence="3">
    <location>
        <position position="126"/>
    </location>
    <ligand>
        <name>Zn(2+)</name>
        <dbReference type="ChEBI" id="CHEBI:29105"/>
        <label>2</label>
    </ligand>
</feature>
<feature type="binding site" evidence="3">
    <location>
        <position position="191"/>
    </location>
    <ligand>
        <name>Zn(2+)</name>
        <dbReference type="ChEBI" id="CHEBI:29105"/>
        <label>1</label>
    </ligand>
</feature>
<dbReference type="RefSeq" id="WP_090237180.1">
    <property type="nucleotide sequence ID" value="NZ_FOJW01000007.1"/>
</dbReference>
<dbReference type="PANTHER" id="PTHR32494:SF5">
    <property type="entry name" value="ALLANTOATE AMIDOHYDROLASE"/>
    <property type="match status" value="1"/>
</dbReference>
<dbReference type="Pfam" id="PF07687">
    <property type="entry name" value="M20_dimer"/>
    <property type="match status" value="1"/>
</dbReference>
<dbReference type="InterPro" id="IPR001261">
    <property type="entry name" value="ArgE/DapE_CS"/>
</dbReference>
<feature type="binding site" evidence="3">
    <location>
        <position position="385"/>
    </location>
    <ligand>
        <name>Zn(2+)</name>
        <dbReference type="ChEBI" id="CHEBI:29105"/>
        <label>2</label>
    </ligand>
</feature>
<keyword evidence="3" id="KW-0862">Zinc</keyword>
<dbReference type="GO" id="GO:0046872">
    <property type="term" value="F:metal ion binding"/>
    <property type="evidence" value="ECO:0007669"/>
    <property type="project" value="UniProtKB-KW"/>
</dbReference>
<reference evidence="6 7" key="1">
    <citation type="submission" date="2016-10" db="EMBL/GenBank/DDBJ databases">
        <authorList>
            <person name="de Groot N.N."/>
        </authorList>
    </citation>
    <scope>NUCLEOTIDE SEQUENCE [LARGE SCALE GENOMIC DNA]</scope>
    <source>
        <strain evidence="6 7">CGMCC 1.3702</strain>
    </source>
</reference>
<feature type="binding site" evidence="4">
    <location>
        <position position="291"/>
    </location>
    <ligand>
        <name>allantoate</name>
        <dbReference type="ChEBI" id="CHEBI:17536"/>
    </ligand>
</feature>
<dbReference type="Pfam" id="PF01546">
    <property type="entry name" value="Peptidase_M20"/>
    <property type="match status" value="1"/>
</dbReference>
<evidence type="ECO:0000256" key="2">
    <source>
        <dbReference type="ARBA" id="ARBA00022801"/>
    </source>
</evidence>
<dbReference type="EMBL" id="FOJW01000007">
    <property type="protein sequence ID" value="SFB10570.1"/>
    <property type="molecule type" value="Genomic_DNA"/>
</dbReference>
<dbReference type="SUPFAM" id="SSF53187">
    <property type="entry name" value="Zn-dependent exopeptidases"/>
    <property type="match status" value="1"/>
</dbReference>